<protein>
    <submittedName>
        <fullName evidence="6">Zinc finger MYND domain-containing protein 15</fullName>
    </submittedName>
</protein>
<dbReference type="InterPro" id="IPR002893">
    <property type="entry name" value="Znf_MYND"/>
</dbReference>
<organism evidence="6 7">
    <name type="scientific">Mycena sanguinolenta</name>
    <dbReference type="NCBI Taxonomy" id="230812"/>
    <lineage>
        <taxon>Eukaryota</taxon>
        <taxon>Fungi</taxon>
        <taxon>Dikarya</taxon>
        <taxon>Basidiomycota</taxon>
        <taxon>Agaricomycotina</taxon>
        <taxon>Agaricomycetes</taxon>
        <taxon>Agaricomycetidae</taxon>
        <taxon>Agaricales</taxon>
        <taxon>Marasmiineae</taxon>
        <taxon>Mycenaceae</taxon>
        <taxon>Mycena</taxon>
    </lineage>
</organism>
<dbReference type="Gene3D" id="6.10.140.2220">
    <property type="match status" value="1"/>
</dbReference>
<dbReference type="GO" id="GO:0008270">
    <property type="term" value="F:zinc ion binding"/>
    <property type="evidence" value="ECO:0007669"/>
    <property type="project" value="UniProtKB-KW"/>
</dbReference>
<evidence type="ECO:0000256" key="1">
    <source>
        <dbReference type="ARBA" id="ARBA00022723"/>
    </source>
</evidence>
<dbReference type="AlphaFoldDB" id="A0A8H6Z7C6"/>
<feature type="domain" description="MYND-type" evidence="5">
    <location>
        <begin position="45"/>
        <end position="83"/>
    </location>
</feature>
<evidence type="ECO:0000256" key="4">
    <source>
        <dbReference type="PROSITE-ProRule" id="PRU00134"/>
    </source>
</evidence>
<keyword evidence="7" id="KW-1185">Reference proteome</keyword>
<name>A0A8H6Z7C6_9AGAR</name>
<dbReference type="PROSITE" id="PS01360">
    <property type="entry name" value="ZF_MYND_1"/>
    <property type="match status" value="1"/>
</dbReference>
<comment type="caution">
    <text evidence="6">The sequence shown here is derived from an EMBL/GenBank/DDBJ whole genome shotgun (WGS) entry which is preliminary data.</text>
</comment>
<evidence type="ECO:0000256" key="2">
    <source>
        <dbReference type="ARBA" id="ARBA00022771"/>
    </source>
</evidence>
<keyword evidence="2 4" id="KW-0863">Zinc-finger</keyword>
<evidence type="ECO:0000256" key="3">
    <source>
        <dbReference type="ARBA" id="ARBA00022833"/>
    </source>
</evidence>
<dbReference type="PANTHER" id="PTHR47570:SF1">
    <property type="entry name" value="ZINC ION BINDING PROTEIN"/>
    <property type="match status" value="1"/>
</dbReference>
<evidence type="ECO:0000313" key="6">
    <source>
        <dbReference type="EMBL" id="KAF7370580.1"/>
    </source>
</evidence>
<proteinExistence type="predicted"/>
<dbReference type="PANTHER" id="PTHR47570">
    <property type="entry name" value="ZINC ION BINDING PROTEIN"/>
    <property type="match status" value="1"/>
</dbReference>
<dbReference type="Pfam" id="PF20179">
    <property type="entry name" value="MSS51_C"/>
    <property type="match status" value="1"/>
</dbReference>
<evidence type="ECO:0000313" key="7">
    <source>
        <dbReference type="Proteomes" id="UP000623467"/>
    </source>
</evidence>
<sequence length="468" mass="53014">MQVVTTEMIERVHTTIIQEWERIKHDESPRFKDLRADPGFARSRCDNCKTDMKDSKVCSACKMIHYCSRQCMKTGWKTHKFSCAALKRDGEQIPKYKEITTQFPWTDVAYNGAGRFTEDFVLARFGVLGWTRKKIGYWAQHSRGGPVPDEVLEAPWHQLTEEEGWRLPREFIPTLALQDSDACRFPPIFETNWTSYYQWRGLPISSPAAMMLHWPLSVYACLKELGLGSEDVIEPRRKLTVFYLGAREEVCFIPVFGELALLFPNTDLDLIMFGEATGSSAQRAKVRGIKKLPRPSAFEYTAPAASGSGTVRVFIDPSPPYYCPSRERSEHPDAIVALNAGLGTYISWQHVILRSFEFDIPFVITDYSQACLVTSEQLMDALHQGLTSTVPEPKNLDDVRVQGVVRKVLKEVQVVNVEKVCAALKKERPSKLNGFMQPGQKAQDWTKLAPGSRNACIQVVNPLRTALE</sequence>
<keyword evidence="1" id="KW-0479">Metal-binding</keyword>
<evidence type="ECO:0000259" key="5">
    <source>
        <dbReference type="PROSITE" id="PS50865"/>
    </source>
</evidence>
<dbReference type="EMBL" id="JACAZH010000004">
    <property type="protein sequence ID" value="KAF7370580.1"/>
    <property type="molecule type" value="Genomic_DNA"/>
</dbReference>
<gene>
    <name evidence="6" type="ORF">MSAN_00690400</name>
</gene>
<dbReference type="Proteomes" id="UP000623467">
    <property type="component" value="Unassembled WGS sequence"/>
</dbReference>
<accession>A0A8H6Z7C6</accession>
<dbReference type="InterPro" id="IPR046824">
    <property type="entry name" value="Mss51-like_C"/>
</dbReference>
<dbReference type="OrthoDB" id="432970at2759"/>
<dbReference type="SUPFAM" id="SSF144232">
    <property type="entry name" value="HIT/MYND zinc finger-like"/>
    <property type="match status" value="1"/>
</dbReference>
<dbReference type="Pfam" id="PF01753">
    <property type="entry name" value="zf-MYND"/>
    <property type="match status" value="1"/>
</dbReference>
<keyword evidence="3" id="KW-0862">Zinc</keyword>
<reference evidence="6" key="1">
    <citation type="submission" date="2020-05" db="EMBL/GenBank/DDBJ databases">
        <title>Mycena genomes resolve the evolution of fungal bioluminescence.</title>
        <authorList>
            <person name="Tsai I.J."/>
        </authorList>
    </citation>
    <scope>NUCLEOTIDE SEQUENCE</scope>
    <source>
        <strain evidence="6">160909Yilan</strain>
    </source>
</reference>
<dbReference type="PROSITE" id="PS50865">
    <property type="entry name" value="ZF_MYND_2"/>
    <property type="match status" value="1"/>
</dbReference>